<comment type="caution">
    <text evidence="7">The sequence shown here is derived from an EMBL/GenBank/DDBJ whole genome shotgun (WGS) entry which is preliminary data.</text>
</comment>
<comment type="subcellular location">
    <subcellularLocation>
        <location evidence="1">Mitochondrion membrane</location>
        <topology evidence="1">Multi-pass membrane protein</topology>
    </subcellularLocation>
</comment>
<proteinExistence type="predicted"/>
<evidence type="ECO:0000256" key="3">
    <source>
        <dbReference type="ARBA" id="ARBA00022989"/>
    </source>
</evidence>
<protein>
    <submittedName>
        <fullName evidence="7">Nuclear control of ATPase protein 2</fullName>
    </submittedName>
</protein>
<dbReference type="Proteomes" id="UP001150925">
    <property type="component" value="Unassembled WGS sequence"/>
</dbReference>
<evidence type="ECO:0000256" key="4">
    <source>
        <dbReference type="ARBA" id="ARBA00023128"/>
    </source>
</evidence>
<reference evidence="7" key="1">
    <citation type="submission" date="2022-07" db="EMBL/GenBank/DDBJ databases">
        <title>Phylogenomic reconstructions and comparative analyses of Kickxellomycotina fungi.</title>
        <authorList>
            <person name="Reynolds N.K."/>
            <person name="Stajich J.E."/>
            <person name="Barry K."/>
            <person name="Grigoriev I.V."/>
            <person name="Crous P."/>
            <person name="Smith M.E."/>
        </authorList>
    </citation>
    <scope>NUCLEOTIDE SEQUENCE</scope>
    <source>
        <strain evidence="7">RSA 1196</strain>
    </source>
</reference>
<keyword evidence="8" id="KW-1185">Reference proteome</keyword>
<name>A0A9W8E077_9FUNG</name>
<evidence type="ECO:0000313" key="8">
    <source>
        <dbReference type="Proteomes" id="UP001150925"/>
    </source>
</evidence>
<dbReference type="PANTHER" id="PTHR28234">
    <property type="entry name" value="NUCLEAR CONTROL OF ATPASE PROTEIN 2"/>
    <property type="match status" value="1"/>
</dbReference>
<feature type="transmembrane region" description="Helical" evidence="6">
    <location>
        <begin position="113"/>
        <end position="132"/>
    </location>
</feature>
<evidence type="ECO:0000256" key="6">
    <source>
        <dbReference type="SAM" id="Phobius"/>
    </source>
</evidence>
<accession>A0A9W8E077</accession>
<keyword evidence="2 6" id="KW-0812">Transmembrane</keyword>
<evidence type="ECO:0000313" key="7">
    <source>
        <dbReference type="EMBL" id="KAJ1952061.1"/>
    </source>
</evidence>
<evidence type="ECO:0000256" key="2">
    <source>
        <dbReference type="ARBA" id="ARBA00022692"/>
    </source>
</evidence>
<organism evidence="7 8">
    <name type="scientific">Dispira parvispora</name>
    <dbReference type="NCBI Taxonomy" id="1520584"/>
    <lineage>
        <taxon>Eukaryota</taxon>
        <taxon>Fungi</taxon>
        <taxon>Fungi incertae sedis</taxon>
        <taxon>Zoopagomycota</taxon>
        <taxon>Kickxellomycotina</taxon>
        <taxon>Dimargaritomycetes</taxon>
        <taxon>Dimargaritales</taxon>
        <taxon>Dimargaritaceae</taxon>
        <taxon>Dispira</taxon>
    </lineage>
</organism>
<keyword evidence="5 6" id="KW-0472">Membrane</keyword>
<dbReference type="PANTHER" id="PTHR28234:SF1">
    <property type="entry name" value="NUCLEAR CONTROL OF ATPASE PROTEIN 2"/>
    <property type="match status" value="1"/>
</dbReference>
<dbReference type="AlphaFoldDB" id="A0A9W8E077"/>
<dbReference type="Pfam" id="PF08637">
    <property type="entry name" value="NCA2"/>
    <property type="match status" value="1"/>
</dbReference>
<dbReference type="GO" id="GO:0005741">
    <property type="term" value="C:mitochondrial outer membrane"/>
    <property type="evidence" value="ECO:0007669"/>
    <property type="project" value="TreeGrafter"/>
</dbReference>
<sequence>MWATIRHRNERLALASAESLHSDLDSLERMVVHFAQERGTATSPEAIEQLTDQVRRGNLGMVLLKYEQDLQHPIKGAVFGDLVQTVLIQVQKTKVDLQLAMTSLDKLLKANELNFAFLAVAPALVVMYGVGYQTRLLWRKWRGAGQRKVGIRIRTILRDIERILNLCSSLPPTSEHFPSGSPHRDTGAIPYQVQGLLLCLTYRLRHLARGLPDSPASAAITVPLVGLLWEGPKQELPFLRRRFLEDVQDLENASLPCHQKLWTIARMYRTYQFI</sequence>
<dbReference type="EMBL" id="JANBPY010003326">
    <property type="protein sequence ID" value="KAJ1952061.1"/>
    <property type="molecule type" value="Genomic_DNA"/>
</dbReference>
<gene>
    <name evidence="7" type="primary">NCA2_2</name>
    <name evidence="7" type="ORF">IWQ62_006306</name>
</gene>
<dbReference type="InterPro" id="IPR013946">
    <property type="entry name" value="NCA2-like"/>
</dbReference>
<dbReference type="OrthoDB" id="413313at2759"/>
<evidence type="ECO:0000256" key="1">
    <source>
        <dbReference type="ARBA" id="ARBA00004225"/>
    </source>
</evidence>
<keyword evidence="3 6" id="KW-1133">Transmembrane helix</keyword>
<evidence type="ECO:0000256" key="5">
    <source>
        <dbReference type="ARBA" id="ARBA00023136"/>
    </source>
</evidence>
<keyword evidence="4" id="KW-0496">Mitochondrion</keyword>